<evidence type="ECO:0000256" key="6">
    <source>
        <dbReference type="SAM" id="MobiDB-lite"/>
    </source>
</evidence>
<accession>A0ABD2JR48</accession>
<feature type="compositionally biased region" description="Basic and acidic residues" evidence="6">
    <location>
        <begin position="57"/>
        <end position="78"/>
    </location>
</feature>
<organism evidence="7 8">
    <name type="scientific">Heterodera schachtii</name>
    <name type="common">Sugarbeet cyst nematode worm</name>
    <name type="synonym">Tylenchus schachtii</name>
    <dbReference type="NCBI Taxonomy" id="97005"/>
    <lineage>
        <taxon>Eukaryota</taxon>
        <taxon>Metazoa</taxon>
        <taxon>Ecdysozoa</taxon>
        <taxon>Nematoda</taxon>
        <taxon>Chromadorea</taxon>
        <taxon>Rhabditida</taxon>
        <taxon>Tylenchina</taxon>
        <taxon>Tylenchomorpha</taxon>
        <taxon>Tylenchoidea</taxon>
        <taxon>Heteroderidae</taxon>
        <taxon>Heteroderinae</taxon>
        <taxon>Heterodera</taxon>
    </lineage>
</organism>
<keyword evidence="3" id="KW-0863">Zinc-finger</keyword>
<evidence type="ECO:0000256" key="5">
    <source>
        <dbReference type="ARBA" id="ARBA00023242"/>
    </source>
</evidence>
<dbReference type="AlphaFoldDB" id="A0ABD2JR48"/>
<keyword evidence="8" id="KW-1185">Reference proteome</keyword>
<feature type="region of interest" description="Disordered" evidence="6">
    <location>
        <begin position="52"/>
        <end position="81"/>
    </location>
</feature>
<evidence type="ECO:0000256" key="4">
    <source>
        <dbReference type="ARBA" id="ARBA00022833"/>
    </source>
</evidence>
<keyword evidence="5" id="KW-0539">Nucleus</keyword>
<dbReference type="Proteomes" id="UP001620645">
    <property type="component" value="Unassembled WGS sequence"/>
</dbReference>
<dbReference type="InterPro" id="IPR052035">
    <property type="entry name" value="ZnF_BED_domain_contain"/>
</dbReference>
<dbReference type="EMBL" id="JBICCN010000115">
    <property type="protein sequence ID" value="KAL3092949.1"/>
    <property type="molecule type" value="Genomic_DNA"/>
</dbReference>
<dbReference type="InterPro" id="IPR012337">
    <property type="entry name" value="RNaseH-like_sf"/>
</dbReference>
<dbReference type="PANTHER" id="PTHR46481">
    <property type="entry name" value="ZINC FINGER BED DOMAIN-CONTAINING PROTEIN 4"/>
    <property type="match status" value="1"/>
</dbReference>
<comment type="subcellular location">
    <subcellularLocation>
        <location evidence="1">Nucleus</location>
    </subcellularLocation>
</comment>
<evidence type="ECO:0000256" key="2">
    <source>
        <dbReference type="ARBA" id="ARBA00022723"/>
    </source>
</evidence>
<protein>
    <submittedName>
        <fullName evidence="7">Uncharacterized protein</fullName>
    </submittedName>
</protein>
<dbReference type="GO" id="GO:0005634">
    <property type="term" value="C:nucleus"/>
    <property type="evidence" value="ECO:0007669"/>
    <property type="project" value="UniProtKB-SubCell"/>
</dbReference>
<proteinExistence type="predicted"/>
<gene>
    <name evidence="7" type="ORF">niasHS_004976</name>
</gene>
<dbReference type="PANTHER" id="PTHR46481:SF10">
    <property type="entry name" value="ZINC FINGER BED DOMAIN-CONTAINING PROTEIN 39"/>
    <property type="match status" value="1"/>
</dbReference>
<dbReference type="GO" id="GO:0008270">
    <property type="term" value="F:zinc ion binding"/>
    <property type="evidence" value="ECO:0007669"/>
    <property type="project" value="UniProtKB-KW"/>
</dbReference>
<dbReference type="SUPFAM" id="SSF53098">
    <property type="entry name" value="Ribonuclease H-like"/>
    <property type="match status" value="1"/>
</dbReference>
<evidence type="ECO:0000256" key="1">
    <source>
        <dbReference type="ARBA" id="ARBA00004123"/>
    </source>
</evidence>
<comment type="caution">
    <text evidence="7">The sequence shown here is derived from an EMBL/GenBank/DDBJ whole genome shotgun (WGS) entry which is preliminary data.</text>
</comment>
<evidence type="ECO:0000313" key="8">
    <source>
        <dbReference type="Proteomes" id="UP001620645"/>
    </source>
</evidence>
<reference evidence="7 8" key="1">
    <citation type="submission" date="2024-10" db="EMBL/GenBank/DDBJ databases">
        <authorList>
            <person name="Kim D."/>
        </authorList>
    </citation>
    <scope>NUCLEOTIDE SEQUENCE [LARGE SCALE GENOMIC DNA]</scope>
    <source>
        <strain evidence="7">Taebaek</strain>
    </source>
</reference>
<keyword evidence="2" id="KW-0479">Metal-binding</keyword>
<name>A0ABD2JR48_HETSC</name>
<evidence type="ECO:0000256" key="3">
    <source>
        <dbReference type="ARBA" id="ARBA00022771"/>
    </source>
</evidence>
<sequence length="769" mass="87454">MSSKSKYLQYFNCDTIQSGNLWICRSENCSYKFESKKLSGYPMASLRSHLKNHHPQKLKELDEKDKAAESLKNKETDPRQPTLKRIFATSSPVIKKIARPESANSSQLTIEKTFSQWTPGGEMTKRIDKTINDLVCTAGLPFSFVEEPGLKNLLRILAPHYKIRGRKFFTNDVLQCSYSSMLQNIKKQIENTDYITIAVDSWSSDTTHSIFGIIGHFLDANFEPKFIVLAATPVKGRHTGQNFSNLVSKTLNAYQITDKKLHLILRDDESAMKLATNLLGYNSMQCFAHKIQLAVGDGLKLLGGFSDVKERMKKAIRRIRKSRIIADDFKALQIENDLPQRTLQKDVEVRWNSTYLMVSRFLENKSAIEMMPAQDAKFPCFTSTEWTMMKTLCKILQPIYRATMHIQNRKSGISGVLPLYKVLKQNLTHWTAVDDFPEVRKRIAESLEERMKDWERNKDLLLATILDPAYKVQYFDQIYMDIFKDMLLQEVERVAISGIDEEQETTDGTTNLEFTEENDDPFKAFLIEQSTSNFVFPSIPSPTPSLIDTKAKAAGQVADYLNSALFEGTSALFWRQPTNLAKYSLLVPLVRKYHSAPMGTMEVERFFSTATFMLNDLRKSLSAMKAYLFFFNFAAFIFLQCFLDIAEAGIKCELDGVCKDTKSDNDKSTVCKNCKSCTYKNCCNKVYTSPRAECRIKGWRATDYKGDVPVDIGAPVKRDVGCFRGNPCQKGYKCVAYDKGDDKGFCWKEPPVKEALAALIAVAGLFILL</sequence>
<keyword evidence="4" id="KW-0862">Zinc</keyword>
<evidence type="ECO:0000313" key="7">
    <source>
        <dbReference type="EMBL" id="KAL3092949.1"/>
    </source>
</evidence>